<organism evidence="2 3">
    <name type="scientific">Triangularia verruculosa</name>
    <dbReference type="NCBI Taxonomy" id="2587418"/>
    <lineage>
        <taxon>Eukaryota</taxon>
        <taxon>Fungi</taxon>
        <taxon>Dikarya</taxon>
        <taxon>Ascomycota</taxon>
        <taxon>Pezizomycotina</taxon>
        <taxon>Sordariomycetes</taxon>
        <taxon>Sordariomycetidae</taxon>
        <taxon>Sordariales</taxon>
        <taxon>Podosporaceae</taxon>
        <taxon>Triangularia</taxon>
    </lineage>
</organism>
<dbReference type="Proteomes" id="UP001303160">
    <property type="component" value="Unassembled WGS sequence"/>
</dbReference>
<evidence type="ECO:0000313" key="2">
    <source>
        <dbReference type="EMBL" id="KAK4196976.1"/>
    </source>
</evidence>
<feature type="region of interest" description="Disordered" evidence="1">
    <location>
        <begin position="1"/>
        <end position="21"/>
    </location>
</feature>
<protein>
    <submittedName>
        <fullName evidence="2">Uncharacterized protein</fullName>
    </submittedName>
</protein>
<reference evidence="2" key="1">
    <citation type="journal article" date="2023" name="Mol. Phylogenet. Evol.">
        <title>Genome-scale phylogeny and comparative genomics of the fungal order Sordariales.</title>
        <authorList>
            <person name="Hensen N."/>
            <person name="Bonometti L."/>
            <person name="Westerberg I."/>
            <person name="Brannstrom I.O."/>
            <person name="Guillou S."/>
            <person name="Cros-Aarteil S."/>
            <person name="Calhoun S."/>
            <person name="Haridas S."/>
            <person name="Kuo A."/>
            <person name="Mondo S."/>
            <person name="Pangilinan J."/>
            <person name="Riley R."/>
            <person name="LaButti K."/>
            <person name="Andreopoulos B."/>
            <person name="Lipzen A."/>
            <person name="Chen C."/>
            <person name="Yan M."/>
            <person name="Daum C."/>
            <person name="Ng V."/>
            <person name="Clum A."/>
            <person name="Steindorff A."/>
            <person name="Ohm R.A."/>
            <person name="Martin F."/>
            <person name="Silar P."/>
            <person name="Natvig D.O."/>
            <person name="Lalanne C."/>
            <person name="Gautier V."/>
            <person name="Ament-Velasquez S.L."/>
            <person name="Kruys A."/>
            <person name="Hutchinson M.I."/>
            <person name="Powell A.J."/>
            <person name="Barry K."/>
            <person name="Miller A.N."/>
            <person name="Grigoriev I.V."/>
            <person name="Debuchy R."/>
            <person name="Gladieux P."/>
            <person name="Hiltunen Thoren M."/>
            <person name="Johannesson H."/>
        </authorList>
    </citation>
    <scope>NUCLEOTIDE SEQUENCE</scope>
    <source>
        <strain evidence="2">CBS 315.58</strain>
    </source>
</reference>
<reference evidence="2" key="2">
    <citation type="submission" date="2023-05" db="EMBL/GenBank/DDBJ databases">
        <authorList>
            <consortium name="Lawrence Berkeley National Laboratory"/>
            <person name="Steindorff A."/>
            <person name="Hensen N."/>
            <person name="Bonometti L."/>
            <person name="Westerberg I."/>
            <person name="Brannstrom I.O."/>
            <person name="Guillou S."/>
            <person name="Cros-Aarteil S."/>
            <person name="Calhoun S."/>
            <person name="Haridas S."/>
            <person name="Kuo A."/>
            <person name="Mondo S."/>
            <person name="Pangilinan J."/>
            <person name="Riley R."/>
            <person name="Labutti K."/>
            <person name="Andreopoulos B."/>
            <person name="Lipzen A."/>
            <person name="Chen C."/>
            <person name="Yanf M."/>
            <person name="Daum C."/>
            <person name="Ng V."/>
            <person name="Clum A."/>
            <person name="Ohm R."/>
            <person name="Martin F."/>
            <person name="Silar P."/>
            <person name="Natvig D."/>
            <person name="Lalanne C."/>
            <person name="Gautier V."/>
            <person name="Ament-Velasquez S.L."/>
            <person name="Kruys A."/>
            <person name="Hutchinson M.I."/>
            <person name="Powell A.J."/>
            <person name="Barry K."/>
            <person name="Miller A.N."/>
            <person name="Grigoriev I.V."/>
            <person name="Debuchy R."/>
            <person name="Gladieux P."/>
            <person name="Thoren M.H."/>
            <person name="Johannesson H."/>
        </authorList>
    </citation>
    <scope>NUCLEOTIDE SEQUENCE</scope>
    <source>
        <strain evidence="2">CBS 315.58</strain>
    </source>
</reference>
<proteinExistence type="predicted"/>
<dbReference type="AlphaFoldDB" id="A0AAN6XB18"/>
<sequence>MAVPQTPVYVGNSQIDNPRPTTATPVMVADITSSDATFNLDTHGFQYRTPP</sequence>
<gene>
    <name evidence="2" type="ORF">QBC40DRAFT_257544</name>
</gene>
<evidence type="ECO:0000256" key="1">
    <source>
        <dbReference type="SAM" id="MobiDB-lite"/>
    </source>
</evidence>
<keyword evidence="3" id="KW-1185">Reference proteome</keyword>
<evidence type="ECO:0000313" key="3">
    <source>
        <dbReference type="Proteomes" id="UP001303160"/>
    </source>
</evidence>
<dbReference type="EMBL" id="MU863973">
    <property type="protein sequence ID" value="KAK4196976.1"/>
    <property type="molecule type" value="Genomic_DNA"/>
</dbReference>
<feature type="compositionally biased region" description="Polar residues" evidence="1">
    <location>
        <begin position="11"/>
        <end position="21"/>
    </location>
</feature>
<name>A0AAN6XB18_9PEZI</name>
<comment type="caution">
    <text evidence="2">The sequence shown here is derived from an EMBL/GenBank/DDBJ whole genome shotgun (WGS) entry which is preliminary data.</text>
</comment>
<accession>A0AAN6XB18</accession>